<dbReference type="OrthoDB" id="10038545at2759"/>
<gene>
    <name evidence="3 4 5" type="primary">LOC106075893</name>
</gene>
<dbReference type="SUPFAM" id="SSF50494">
    <property type="entry name" value="Trypsin-like serine proteases"/>
    <property type="match status" value="1"/>
</dbReference>
<dbReference type="GeneID" id="106075893"/>
<dbReference type="InterPro" id="IPR009003">
    <property type="entry name" value="Peptidase_S1_PA"/>
</dbReference>
<dbReference type="Proteomes" id="UP001165740">
    <property type="component" value="Chromosome 9"/>
</dbReference>
<dbReference type="RefSeq" id="XP_055897579.1">
    <property type="nucleotide sequence ID" value="XM_056041604.1"/>
</dbReference>
<protein>
    <submittedName>
        <fullName evidence="3 4">Uncharacterized protein LOC106075893</fullName>
    </submittedName>
</protein>
<keyword evidence="2" id="KW-1185">Reference proteome</keyword>
<evidence type="ECO:0000256" key="1">
    <source>
        <dbReference type="SAM" id="MobiDB-lite"/>
    </source>
</evidence>
<evidence type="ECO:0000313" key="2">
    <source>
        <dbReference type="Proteomes" id="UP001165740"/>
    </source>
</evidence>
<evidence type="ECO:0000313" key="3">
    <source>
        <dbReference type="RefSeq" id="XP_055897578.1"/>
    </source>
</evidence>
<proteinExistence type="predicted"/>
<organism evidence="2 4">
    <name type="scientific">Biomphalaria glabrata</name>
    <name type="common">Bloodfluke planorb</name>
    <name type="synonym">Freshwater snail</name>
    <dbReference type="NCBI Taxonomy" id="6526"/>
    <lineage>
        <taxon>Eukaryota</taxon>
        <taxon>Metazoa</taxon>
        <taxon>Spiralia</taxon>
        <taxon>Lophotrochozoa</taxon>
        <taxon>Mollusca</taxon>
        <taxon>Gastropoda</taxon>
        <taxon>Heterobranchia</taxon>
        <taxon>Euthyneura</taxon>
        <taxon>Panpulmonata</taxon>
        <taxon>Hygrophila</taxon>
        <taxon>Lymnaeoidea</taxon>
        <taxon>Planorbidae</taxon>
        <taxon>Biomphalaria</taxon>
    </lineage>
</organism>
<dbReference type="RefSeq" id="XP_055897578.1">
    <property type="nucleotide sequence ID" value="XM_056041603.1"/>
</dbReference>
<name>A0A9W3BDA3_BIOGL</name>
<sequence>MALSTPNQSNTDDCSPVSDKQTVDQWTVESCRLNGQHETQLSNSEAALPSHYKNCSKNPGHRKTVNAAELTANHLPEGYKDNDFLDFVLAASKLTVRLEVKQTSTARPALWPDKLPEIAYPFYEIRNSAISRFGSGRVWHVLKFTSGYDDNNRMHGGKFKCCRCRKCETLDNPSKVWWEVTVSTATHVTFDEFEARHTYLRLFYSHPDSPLVTLDCVSLRTANIADDRSHLTCVTCDPTLGEKLVHLVEEYESLWKVVHEKFSGYLARDKIAFIVSHPHGCHAHVSFGQCQSKSQVGDDVFNHFLTYTVSTCPGSSGASLHVVGSTVGWFSIVQHVHSGSVRSGLNFSSVGYSKDTDEIPSTGNL</sequence>
<dbReference type="RefSeq" id="XP_055897580.1">
    <property type="nucleotide sequence ID" value="XM_056041605.1"/>
</dbReference>
<accession>A0A9W3BDA3</accession>
<evidence type="ECO:0000313" key="4">
    <source>
        <dbReference type="RefSeq" id="XP_055897579.1"/>
    </source>
</evidence>
<evidence type="ECO:0000313" key="5">
    <source>
        <dbReference type="RefSeq" id="XP_055897580.1"/>
    </source>
</evidence>
<feature type="region of interest" description="Disordered" evidence="1">
    <location>
        <begin position="1"/>
        <end position="21"/>
    </location>
</feature>
<dbReference type="AlphaFoldDB" id="A0A9W3BDA3"/>
<reference evidence="3 4" key="1">
    <citation type="submission" date="2025-04" db="UniProtKB">
        <authorList>
            <consortium name="RefSeq"/>
        </authorList>
    </citation>
    <scope>IDENTIFICATION</scope>
</reference>